<comment type="subunit">
    <text evidence="2">Monomer. Binds 30S ribosomal subunits, but not 50S ribosomal subunits or 70S ribosomes.</text>
</comment>
<sequence>MKKSGSRRIERLKDLILEEVSRVLLMEVKDPRIGMVTVTGVELSQDIRIARFFYCVGKDADGSLIKDTQKGLESASGFIRSTLAANLNLKRTPEIFFVYDKTLDYGEKIDKILEDLKEES</sequence>
<name>A0A9D8PQ51_9DELT</name>
<dbReference type="Pfam" id="PF02033">
    <property type="entry name" value="RBFA"/>
    <property type="match status" value="1"/>
</dbReference>
<comment type="caution">
    <text evidence="3">The sequence shown here is derived from an EMBL/GenBank/DDBJ whole genome shotgun (WGS) entry which is preliminary data.</text>
</comment>
<dbReference type="AlphaFoldDB" id="A0A9D8PQ51"/>
<dbReference type="GO" id="GO:0043024">
    <property type="term" value="F:ribosomal small subunit binding"/>
    <property type="evidence" value="ECO:0007669"/>
    <property type="project" value="TreeGrafter"/>
</dbReference>
<dbReference type="NCBIfam" id="TIGR00082">
    <property type="entry name" value="rbfA"/>
    <property type="match status" value="1"/>
</dbReference>
<comment type="subcellular location">
    <subcellularLocation>
        <location evidence="2">Cytoplasm</location>
    </subcellularLocation>
</comment>
<organism evidence="3 4">
    <name type="scientific">Candidatus Zymogenus saltonus</name>
    <dbReference type="NCBI Taxonomy" id="2844893"/>
    <lineage>
        <taxon>Bacteria</taxon>
        <taxon>Deltaproteobacteria</taxon>
        <taxon>Candidatus Zymogenia</taxon>
        <taxon>Candidatus Zymogeniales</taxon>
        <taxon>Candidatus Zymogenaceae</taxon>
        <taxon>Candidatus Zymogenus</taxon>
    </lineage>
</organism>
<dbReference type="GO" id="GO:0005829">
    <property type="term" value="C:cytosol"/>
    <property type="evidence" value="ECO:0007669"/>
    <property type="project" value="TreeGrafter"/>
</dbReference>
<reference evidence="3" key="1">
    <citation type="journal article" date="2021" name="Environ. Microbiol.">
        <title>Genomic characterization of three novel Desulfobacterota classes expand the metabolic and phylogenetic diversity of the phylum.</title>
        <authorList>
            <person name="Murphy C.L."/>
            <person name="Biggerstaff J."/>
            <person name="Eichhorn A."/>
            <person name="Ewing E."/>
            <person name="Shahan R."/>
            <person name="Soriano D."/>
            <person name="Stewart S."/>
            <person name="VanMol K."/>
            <person name="Walker R."/>
            <person name="Walters P."/>
            <person name="Elshahed M.S."/>
            <person name="Youssef N.H."/>
        </authorList>
    </citation>
    <scope>NUCLEOTIDE SEQUENCE</scope>
    <source>
        <strain evidence="3">Zod_Metabat.24</strain>
    </source>
</reference>
<dbReference type="InterPro" id="IPR020053">
    <property type="entry name" value="Ribosome-bd_factorA_CS"/>
</dbReference>
<dbReference type="HAMAP" id="MF_00003">
    <property type="entry name" value="RbfA"/>
    <property type="match status" value="1"/>
</dbReference>
<protein>
    <recommendedName>
        <fullName evidence="2">Ribosome-binding factor A</fullName>
    </recommendedName>
</protein>
<reference evidence="3" key="2">
    <citation type="submission" date="2021-01" db="EMBL/GenBank/DDBJ databases">
        <authorList>
            <person name="Hahn C.R."/>
            <person name="Youssef N.H."/>
            <person name="Elshahed M."/>
        </authorList>
    </citation>
    <scope>NUCLEOTIDE SEQUENCE</scope>
    <source>
        <strain evidence="3">Zod_Metabat.24</strain>
    </source>
</reference>
<proteinExistence type="inferred from homology"/>
<keyword evidence="2" id="KW-0963">Cytoplasm</keyword>
<evidence type="ECO:0000256" key="2">
    <source>
        <dbReference type="HAMAP-Rule" id="MF_00003"/>
    </source>
</evidence>
<dbReference type="Gene3D" id="3.30.300.20">
    <property type="match status" value="1"/>
</dbReference>
<dbReference type="EMBL" id="JAFGIX010000060">
    <property type="protein sequence ID" value="MBN1573948.1"/>
    <property type="molecule type" value="Genomic_DNA"/>
</dbReference>
<dbReference type="InterPro" id="IPR000238">
    <property type="entry name" value="RbfA"/>
</dbReference>
<evidence type="ECO:0000313" key="3">
    <source>
        <dbReference type="EMBL" id="MBN1573948.1"/>
    </source>
</evidence>
<dbReference type="InterPro" id="IPR023799">
    <property type="entry name" value="RbfA_dom_sf"/>
</dbReference>
<dbReference type="Proteomes" id="UP000809273">
    <property type="component" value="Unassembled WGS sequence"/>
</dbReference>
<comment type="function">
    <text evidence="2">One of several proteins that assist in the late maturation steps of the functional core of the 30S ribosomal subunit. Associates with free 30S ribosomal subunits (but not with 30S subunits that are part of 70S ribosomes or polysomes). Required for efficient processing of 16S rRNA. May interact with the 5'-terminal helix region of 16S rRNA.</text>
</comment>
<dbReference type="InterPro" id="IPR015946">
    <property type="entry name" value="KH_dom-like_a/b"/>
</dbReference>
<gene>
    <name evidence="2 3" type="primary">rbfA</name>
    <name evidence="3" type="ORF">JW984_12195</name>
</gene>
<dbReference type="PANTHER" id="PTHR33515">
    <property type="entry name" value="RIBOSOME-BINDING FACTOR A, CHLOROPLASTIC-RELATED"/>
    <property type="match status" value="1"/>
</dbReference>
<dbReference type="PROSITE" id="PS01319">
    <property type="entry name" value="RBFA"/>
    <property type="match status" value="1"/>
</dbReference>
<evidence type="ECO:0000313" key="4">
    <source>
        <dbReference type="Proteomes" id="UP000809273"/>
    </source>
</evidence>
<accession>A0A9D8PQ51</accession>
<dbReference type="SUPFAM" id="SSF89919">
    <property type="entry name" value="Ribosome-binding factor A, RbfA"/>
    <property type="match status" value="1"/>
</dbReference>
<dbReference type="PANTHER" id="PTHR33515:SF1">
    <property type="entry name" value="RIBOSOME-BINDING FACTOR A, CHLOROPLASTIC-RELATED"/>
    <property type="match status" value="1"/>
</dbReference>
<comment type="similarity">
    <text evidence="2">Belongs to the RbfA family.</text>
</comment>
<keyword evidence="1 2" id="KW-0690">Ribosome biogenesis</keyword>
<evidence type="ECO:0000256" key="1">
    <source>
        <dbReference type="ARBA" id="ARBA00022517"/>
    </source>
</evidence>
<dbReference type="GO" id="GO:0030490">
    <property type="term" value="P:maturation of SSU-rRNA"/>
    <property type="evidence" value="ECO:0007669"/>
    <property type="project" value="UniProtKB-UniRule"/>
</dbReference>